<accession>A0A161S2L6</accession>
<dbReference type="SUPFAM" id="SSF52980">
    <property type="entry name" value="Restriction endonuclease-like"/>
    <property type="match status" value="1"/>
</dbReference>
<dbReference type="AlphaFoldDB" id="A0A161S2L6"/>
<dbReference type="InterPro" id="IPR011335">
    <property type="entry name" value="Restrct_endonuc-II-like"/>
</dbReference>
<evidence type="ECO:0000259" key="1">
    <source>
        <dbReference type="Pfam" id="PF04480"/>
    </source>
</evidence>
<reference evidence="4" key="1">
    <citation type="submission" date="2016-01" db="EMBL/GenBank/DDBJ databases">
        <title>Draft genome of Chromobacterium sp. F49.</title>
        <authorList>
            <person name="Hong K.W."/>
        </authorList>
    </citation>
    <scope>NUCLEOTIDE SEQUENCE [LARGE SCALE GENOMIC DNA]</scope>
    <source>
        <strain evidence="4">M40</strain>
    </source>
</reference>
<dbReference type="Gene3D" id="3.40.960.10">
    <property type="entry name" value="VSR Endonuclease"/>
    <property type="match status" value="1"/>
</dbReference>
<dbReference type="Proteomes" id="UP000076612">
    <property type="component" value="Unassembled WGS sequence"/>
</dbReference>
<name>A0A161S2L6_9MICO</name>
<dbReference type="EMBL" id="LQQR01000006">
    <property type="protein sequence ID" value="KZE22919.1"/>
    <property type="molecule type" value="Genomic_DNA"/>
</dbReference>
<dbReference type="EMBL" id="CAACXN010000015">
    <property type="protein sequence ID" value="VEW14411.1"/>
    <property type="molecule type" value="Genomic_DNA"/>
</dbReference>
<reference evidence="3 5" key="3">
    <citation type="submission" date="2019-02" db="EMBL/GenBank/DDBJ databases">
        <authorList>
            <consortium name="Pathogen Informatics"/>
        </authorList>
    </citation>
    <scope>NUCLEOTIDE SEQUENCE [LARGE SCALE GENOMIC DNA]</scope>
    <source>
        <strain evidence="3 5">3012STDY7078520</strain>
    </source>
</reference>
<protein>
    <recommendedName>
        <fullName evidence="1">DUF559 domain-containing protein</fullName>
    </recommendedName>
</protein>
<gene>
    <name evidence="2" type="ORF">AVW13_05965</name>
    <name evidence="3" type="ORF">NCTC12391_02552</name>
</gene>
<evidence type="ECO:0000313" key="4">
    <source>
        <dbReference type="Proteomes" id="UP000076612"/>
    </source>
</evidence>
<proteinExistence type="predicted"/>
<organism evidence="3 5">
    <name type="scientific">Brevibacterium casei</name>
    <dbReference type="NCBI Taxonomy" id="33889"/>
    <lineage>
        <taxon>Bacteria</taxon>
        <taxon>Bacillati</taxon>
        <taxon>Actinomycetota</taxon>
        <taxon>Actinomycetes</taxon>
        <taxon>Micrococcales</taxon>
        <taxon>Brevibacteriaceae</taxon>
        <taxon>Brevibacterium</taxon>
    </lineage>
</organism>
<feature type="domain" description="DUF559" evidence="1">
    <location>
        <begin position="257"/>
        <end position="314"/>
    </location>
</feature>
<dbReference type="Proteomes" id="UP000386281">
    <property type="component" value="Unassembled WGS sequence"/>
</dbReference>
<dbReference type="Pfam" id="PF04480">
    <property type="entry name" value="DUF559"/>
    <property type="match status" value="1"/>
</dbReference>
<evidence type="ECO:0000313" key="2">
    <source>
        <dbReference type="EMBL" id="KZE22919.1"/>
    </source>
</evidence>
<dbReference type="STRING" id="33889.AVW13_05965"/>
<sequence length="335" mass="38367">MYQVFTTRELRNLGCSDRDVRLAVDCCLERVARGRFAVKDQCDNPRHARIWEAVRQGDAEVLGKIGDVRDRLERTKILIRTRADLINRRCADSGISSAEIFSHLSAALLWEFVIVSMEKPVVEVIRTNTNTRHAHLIIRRRTVPAEHIARLGDTVVTSKERTLIDVARDYPLDLSVPMLDDALRKCLVAGDRLLTDLTECPEVRDAARVRTALGLADPRRESPGESIVAVRFHEIGVDGFEPQVEIVDDRGFFIARVDFLHAKSKTIVEFDGRIKYTLDGQDARDAFDWERERERQLRALGYHVIRVFWKDLWRRQAFTEIARIVAARTPAASTR</sequence>
<dbReference type="InterPro" id="IPR007569">
    <property type="entry name" value="DUF559"/>
</dbReference>
<evidence type="ECO:0000313" key="3">
    <source>
        <dbReference type="EMBL" id="VEW14411.1"/>
    </source>
</evidence>
<reference evidence="2" key="2">
    <citation type="submission" date="2016-01" db="EMBL/GenBank/DDBJ databases">
        <authorList>
            <person name="Hong K.W."/>
        </authorList>
    </citation>
    <scope>NUCLEOTIDE SEQUENCE</scope>
    <source>
        <strain evidence="2">M40</strain>
    </source>
</reference>
<evidence type="ECO:0000313" key="5">
    <source>
        <dbReference type="Proteomes" id="UP000386281"/>
    </source>
</evidence>